<reference evidence="1" key="1">
    <citation type="submission" date="2014-11" db="EMBL/GenBank/DDBJ databases">
        <authorList>
            <person name="Amaro Gonzalez C."/>
        </authorList>
    </citation>
    <scope>NUCLEOTIDE SEQUENCE</scope>
</reference>
<reference evidence="1" key="2">
    <citation type="journal article" date="2015" name="Fish Shellfish Immunol.">
        <title>Early steps in the European eel (Anguilla anguilla)-Vibrio vulnificus interaction in the gills: Role of the RtxA13 toxin.</title>
        <authorList>
            <person name="Callol A."/>
            <person name="Pajuelo D."/>
            <person name="Ebbesson L."/>
            <person name="Teles M."/>
            <person name="MacKenzie S."/>
            <person name="Amaro C."/>
        </authorList>
    </citation>
    <scope>NUCLEOTIDE SEQUENCE</scope>
</reference>
<sequence length="44" mass="5073">MPRQAVTWRKAYLQPQMDVLKSVKYKTCTNSDFCNLASIALHTN</sequence>
<protein>
    <submittedName>
        <fullName evidence="1">Uncharacterized protein</fullName>
    </submittedName>
</protein>
<evidence type="ECO:0000313" key="1">
    <source>
        <dbReference type="EMBL" id="JAH33041.1"/>
    </source>
</evidence>
<accession>A0A0E9RV44</accession>
<organism evidence="1">
    <name type="scientific">Anguilla anguilla</name>
    <name type="common">European freshwater eel</name>
    <name type="synonym">Muraena anguilla</name>
    <dbReference type="NCBI Taxonomy" id="7936"/>
    <lineage>
        <taxon>Eukaryota</taxon>
        <taxon>Metazoa</taxon>
        <taxon>Chordata</taxon>
        <taxon>Craniata</taxon>
        <taxon>Vertebrata</taxon>
        <taxon>Euteleostomi</taxon>
        <taxon>Actinopterygii</taxon>
        <taxon>Neopterygii</taxon>
        <taxon>Teleostei</taxon>
        <taxon>Anguilliformes</taxon>
        <taxon>Anguillidae</taxon>
        <taxon>Anguilla</taxon>
    </lineage>
</organism>
<proteinExistence type="predicted"/>
<dbReference type="EMBL" id="GBXM01061322">
    <property type="protein sequence ID" value="JAH47255.1"/>
    <property type="molecule type" value="Transcribed_RNA"/>
</dbReference>
<dbReference type="AlphaFoldDB" id="A0A0E9RV44"/>
<name>A0A0E9RV44_ANGAN</name>
<dbReference type="EMBL" id="GBXM01075536">
    <property type="protein sequence ID" value="JAH33041.1"/>
    <property type="molecule type" value="Transcribed_RNA"/>
</dbReference>